<dbReference type="SMART" id="SM00636">
    <property type="entry name" value="Glyco_18"/>
    <property type="match status" value="1"/>
</dbReference>
<keyword evidence="3 5" id="KW-0378">Hydrolase</keyword>
<dbReference type="Gene3D" id="3.40.5.30">
    <property type="entry name" value="(Trans)glycosidases - domain 2"/>
    <property type="match status" value="1"/>
</dbReference>
<dbReference type="PROSITE" id="PS01095">
    <property type="entry name" value="GH18_1"/>
    <property type="match status" value="1"/>
</dbReference>
<protein>
    <recommendedName>
        <fullName evidence="2">chitinase</fullName>
        <ecNumber evidence="2">3.2.1.14</ecNumber>
    </recommendedName>
</protein>
<comment type="catalytic activity">
    <reaction evidence="1">
        <text>Random endo-hydrolysis of N-acetyl-beta-D-glucosaminide (1-&gt;4)-beta-linkages in chitin and chitodextrins.</text>
        <dbReference type="EC" id="3.2.1.14"/>
    </reaction>
</comment>
<evidence type="ECO:0000256" key="6">
    <source>
        <dbReference type="RuleBase" id="RU004453"/>
    </source>
</evidence>
<dbReference type="InterPro" id="IPR001223">
    <property type="entry name" value="Glyco_hydro18_cat"/>
</dbReference>
<evidence type="ECO:0000313" key="8">
    <source>
        <dbReference type="EMBL" id="MCL6295875.1"/>
    </source>
</evidence>
<proteinExistence type="inferred from homology"/>
<evidence type="ECO:0000256" key="2">
    <source>
        <dbReference type="ARBA" id="ARBA00012729"/>
    </source>
</evidence>
<evidence type="ECO:0000256" key="5">
    <source>
        <dbReference type="RuleBase" id="RU000489"/>
    </source>
</evidence>
<comment type="similarity">
    <text evidence="6">Belongs to the glycosyl hydrolase 18 family.</text>
</comment>
<dbReference type="RefSeq" id="WP_249973438.1">
    <property type="nucleotide sequence ID" value="NZ_JAMFLZ010000005.1"/>
</dbReference>
<comment type="caution">
    <text evidence="8">The sequence shown here is derived from an EMBL/GenBank/DDBJ whole genome shotgun (WGS) entry which is preliminary data.</text>
</comment>
<dbReference type="Proteomes" id="UP001165381">
    <property type="component" value="Unassembled WGS sequence"/>
</dbReference>
<dbReference type="PANTHER" id="PTHR11177">
    <property type="entry name" value="CHITINASE"/>
    <property type="match status" value="1"/>
</dbReference>
<sequence length="343" mass="37783">MKNKPLLFILFLSVFIQLYNCSSNTDESEEEQVTPFNETAKVIGYLPSYRFSQSSKIDYCKITHLNLAFANPDVSGDLIMPSIADVINQARTANPNIIICISLAGGSLTPEVADNWSDLIDIETNRPAFITKIVDYVLANNLDGVDVDLEWDHVTIGYSGFVTELKTALDSHNKIITAALPNNTRFGNITDSALQAFDFINIMSYDATGPWNPNNPGQHSSFQFSEAGINFWRNTTKIPKEKLTLGVPFYGYNFSNNPVTGVSFQDIIASDAALANVDKTGSTYYNGIPTIEAKVELAQNEVGGIMIWELGQDAFNSYSLLSTIHNRFTSLKVKTTGLCGNEP</sequence>
<dbReference type="Pfam" id="PF00704">
    <property type="entry name" value="Glyco_hydro_18"/>
    <property type="match status" value="1"/>
</dbReference>
<dbReference type="GO" id="GO:0016787">
    <property type="term" value="F:hydrolase activity"/>
    <property type="evidence" value="ECO:0007669"/>
    <property type="project" value="UniProtKB-KW"/>
</dbReference>
<name>A0ABT0QFU4_9FLAO</name>
<accession>A0ABT0QFU4</accession>
<dbReference type="EC" id="3.2.1.14" evidence="2"/>
<dbReference type="InterPro" id="IPR050314">
    <property type="entry name" value="Glycosyl_Hydrlase_18"/>
</dbReference>
<dbReference type="InterPro" id="IPR001579">
    <property type="entry name" value="Glyco_hydro_18_chit_AS"/>
</dbReference>
<dbReference type="Gene3D" id="3.20.20.80">
    <property type="entry name" value="Glycosidases"/>
    <property type="match status" value="1"/>
</dbReference>
<evidence type="ECO:0000259" key="7">
    <source>
        <dbReference type="PROSITE" id="PS51910"/>
    </source>
</evidence>
<organism evidence="8 9">
    <name type="scientific">Jejuia spongiicola</name>
    <dbReference type="NCBI Taxonomy" id="2942207"/>
    <lineage>
        <taxon>Bacteria</taxon>
        <taxon>Pseudomonadati</taxon>
        <taxon>Bacteroidota</taxon>
        <taxon>Flavobacteriia</taxon>
        <taxon>Flavobacteriales</taxon>
        <taxon>Flavobacteriaceae</taxon>
        <taxon>Jejuia</taxon>
    </lineage>
</organism>
<dbReference type="PANTHER" id="PTHR11177:SF317">
    <property type="entry name" value="CHITINASE 12-RELATED"/>
    <property type="match status" value="1"/>
</dbReference>
<dbReference type="InterPro" id="IPR011583">
    <property type="entry name" value="Chitinase_II/V-like_cat"/>
</dbReference>
<evidence type="ECO:0000256" key="3">
    <source>
        <dbReference type="ARBA" id="ARBA00022801"/>
    </source>
</evidence>
<dbReference type="SUPFAM" id="SSF51445">
    <property type="entry name" value="(Trans)glycosidases"/>
    <property type="match status" value="1"/>
</dbReference>
<reference evidence="8" key="1">
    <citation type="submission" date="2022-05" db="EMBL/GenBank/DDBJ databases">
        <authorList>
            <person name="Park J.-S."/>
        </authorList>
    </citation>
    <scope>NUCLEOTIDE SEQUENCE</scope>
    <source>
        <strain evidence="8">2012CJ34-3</strain>
    </source>
</reference>
<evidence type="ECO:0000256" key="1">
    <source>
        <dbReference type="ARBA" id="ARBA00000822"/>
    </source>
</evidence>
<feature type="domain" description="GH18" evidence="7">
    <location>
        <begin position="40"/>
        <end position="331"/>
    </location>
</feature>
<keyword evidence="9" id="KW-1185">Reference proteome</keyword>
<keyword evidence="4 5" id="KW-0326">Glycosidase</keyword>
<gene>
    <name evidence="8" type="ORF">M3P09_12770</name>
</gene>
<evidence type="ECO:0000313" key="9">
    <source>
        <dbReference type="Proteomes" id="UP001165381"/>
    </source>
</evidence>
<dbReference type="EMBL" id="JAMFLZ010000005">
    <property type="protein sequence ID" value="MCL6295875.1"/>
    <property type="molecule type" value="Genomic_DNA"/>
</dbReference>
<evidence type="ECO:0000256" key="4">
    <source>
        <dbReference type="ARBA" id="ARBA00023295"/>
    </source>
</evidence>
<dbReference type="InterPro" id="IPR017853">
    <property type="entry name" value="GH"/>
</dbReference>
<dbReference type="PROSITE" id="PS51910">
    <property type="entry name" value="GH18_2"/>
    <property type="match status" value="1"/>
</dbReference>